<proteinExistence type="predicted"/>
<gene>
    <name evidence="2" type="ORF">RJN63_11690</name>
</gene>
<evidence type="ECO:0000256" key="1">
    <source>
        <dbReference type="SAM" id="MobiDB-lite"/>
    </source>
</evidence>
<reference evidence="2" key="1">
    <citation type="submission" date="2023-02" db="EMBL/GenBank/DDBJ databases">
        <title>Description of Herbaspirillum huttiense subsp. nephrolepsisexaltata and Herbaspirillum huttiense subsp. lycopersicon.</title>
        <authorList>
            <person name="Poudel M."/>
            <person name="Sharma A."/>
            <person name="Goss E."/>
            <person name="Tapia J.H."/>
            <person name="Harmon C.M."/>
            <person name="Jones J.B."/>
        </authorList>
    </citation>
    <scope>NUCLEOTIDE SEQUENCE</scope>
    <source>
        <strain evidence="2">NC40101</strain>
    </source>
</reference>
<comment type="caution">
    <text evidence="2">The sequence shown here is derived from an EMBL/GenBank/DDBJ whole genome shotgun (WGS) entry which is preliminary data.</text>
</comment>
<protein>
    <submittedName>
        <fullName evidence="2">Uncharacterized protein</fullName>
    </submittedName>
</protein>
<evidence type="ECO:0000313" key="2">
    <source>
        <dbReference type="EMBL" id="MDT0337494.1"/>
    </source>
</evidence>
<organism evidence="2">
    <name type="scientific">Herbaspirillum huttiense subsp. nephrolepidis</name>
    <dbReference type="NCBI Taxonomy" id="3075126"/>
    <lineage>
        <taxon>Bacteria</taxon>
        <taxon>Pseudomonadati</taxon>
        <taxon>Pseudomonadota</taxon>
        <taxon>Betaproteobacteria</taxon>
        <taxon>Burkholderiales</taxon>
        <taxon>Oxalobacteraceae</taxon>
        <taxon>Herbaspirillum</taxon>
    </lineage>
</organism>
<feature type="compositionally biased region" description="Basic and acidic residues" evidence="1">
    <location>
        <begin position="39"/>
        <end position="59"/>
    </location>
</feature>
<dbReference type="EMBL" id="JAVRAA010000005">
    <property type="protein sequence ID" value="MDT0337494.1"/>
    <property type="molecule type" value="Genomic_DNA"/>
</dbReference>
<name>A0AAE4GAB2_9BURK</name>
<sequence length="110" mass="12581">MATDLRAYWLEEGVDASDLDDLESLAPLDQWDIQWQSYRSKEDQRRHPPEESGPGKEPGEFLTRVKCPKCGCEGTYHLSAVTDFHCDDDQDCGYDYPEDDEGLKPLPGIW</sequence>
<accession>A0AAE4GAB2</accession>
<feature type="region of interest" description="Disordered" evidence="1">
    <location>
        <begin position="37"/>
        <end position="60"/>
    </location>
</feature>
<dbReference type="RefSeq" id="WP_284076963.1">
    <property type="nucleotide sequence ID" value="NZ_JAVLSM010000007.1"/>
</dbReference>
<dbReference type="AlphaFoldDB" id="A0AAE4GAB2"/>